<dbReference type="CDD" id="cd03112">
    <property type="entry name" value="CobW-like"/>
    <property type="match status" value="1"/>
</dbReference>
<dbReference type="Pfam" id="PF02492">
    <property type="entry name" value="cobW"/>
    <property type="match status" value="1"/>
</dbReference>
<dbReference type="PANTHER" id="PTHR13748">
    <property type="entry name" value="COBW-RELATED"/>
    <property type="match status" value="1"/>
</dbReference>
<organism evidence="2 3">
    <name type="scientific">Marinomonas foliarum</name>
    <dbReference type="NCBI Taxonomy" id="491950"/>
    <lineage>
        <taxon>Bacteria</taxon>
        <taxon>Pseudomonadati</taxon>
        <taxon>Pseudomonadota</taxon>
        <taxon>Gammaproteobacteria</taxon>
        <taxon>Oceanospirillales</taxon>
        <taxon>Oceanospirillaceae</taxon>
        <taxon>Marinomonas</taxon>
    </lineage>
</organism>
<name>A0ABX7IQG1_9GAMM</name>
<proteinExistence type="predicted"/>
<dbReference type="PANTHER" id="PTHR13748:SF46">
    <property type="entry name" value="ZINC CHAPERONE YEIR"/>
    <property type="match status" value="1"/>
</dbReference>
<accession>A0ABX7IQG1</accession>
<dbReference type="RefSeq" id="WP_205115235.1">
    <property type="nucleotide sequence ID" value="NZ_CP070273.1"/>
</dbReference>
<dbReference type="Gene3D" id="3.40.50.300">
    <property type="entry name" value="P-loop containing nucleotide triphosphate hydrolases"/>
    <property type="match status" value="1"/>
</dbReference>
<reference evidence="2 3" key="1">
    <citation type="submission" date="2021-02" db="EMBL/GenBank/DDBJ databases">
        <title>The genome of Marinomonas foliarum JZW.</title>
        <authorList>
            <person name="Sun M."/>
        </authorList>
    </citation>
    <scope>NUCLEOTIDE SEQUENCE [LARGE SCALE GENOMIC DNA]</scope>
    <source>
        <strain evidence="2 3">JZW</strain>
    </source>
</reference>
<dbReference type="EMBL" id="CP070273">
    <property type="protein sequence ID" value="QRV24570.1"/>
    <property type="molecule type" value="Genomic_DNA"/>
</dbReference>
<feature type="domain" description="CobW/HypB/UreG nucleotide-binding" evidence="1">
    <location>
        <begin position="32"/>
        <end position="198"/>
    </location>
</feature>
<gene>
    <name evidence="2" type="ORF">JSY38_03270</name>
</gene>
<evidence type="ECO:0000313" key="2">
    <source>
        <dbReference type="EMBL" id="QRV24570.1"/>
    </source>
</evidence>
<dbReference type="SUPFAM" id="SSF52540">
    <property type="entry name" value="P-loop containing nucleoside triphosphate hydrolases"/>
    <property type="match status" value="1"/>
</dbReference>
<dbReference type="InterPro" id="IPR051316">
    <property type="entry name" value="Zinc-reg_GTPase_activator"/>
</dbReference>
<dbReference type="InterPro" id="IPR003495">
    <property type="entry name" value="CobW/HypB/UreG_nucleotide-bd"/>
</dbReference>
<sequence>MAPPVSFSLILSSVHLLYYETSENMRYQGIKVTLVTGFLGAGKTTLIRHLLEQSPANERWAVLVNEFGDIGLDGAFYSDLGVAIAEVAGGCVCCTTSAAFQQGLNQLIRKYNPDRIFIEPSGLGHPKQIIQQLRGHIYSDVLLLSGVFCVLDARTLHDERYTNHVIFKDQVESAHGIVLSHVDRYQSQDFDAVDQYLSQCFMPSSPPVVFKSDPMKLDATALDIGLTEIFVSSRFTNHSYIRGTGLHESYLPVSDLRKDIKRELSDHGRYYYQKQQDSMQVLGWYWAVGEYVDSDKLLSMIRLIALQEGVYRVKGVFALNPSEAVFVNFARGEVRSTVAPWKEVSRMEVIGSIDGKWPDKVKVGCEALI</sequence>
<protein>
    <submittedName>
        <fullName evidence="2">GTP-binding protein</fullName>
    </submittedName>
</protein>
<dbReference type="Proteomes" id="UP000644167">
    <property type="component" value="Chromosome"/>
</dbReference>
<evidence type="ECO:0000313" key="3">
    <source>
        <dbReference type="Proteomes" id="UP000644167"/>
    </source>
</evidence>
<evidence type="ECO:0000259" key="1">
    <source>
        <dbReference type="Pfam" id="PF02492"/>
    </source>
</evidence>
<keyword evidence="3" id="KW-1185">Reference proteome</keyword>
<dbReference type="InterPro" id="IPR027417">
    <property type="entry name" value="P-loop_NTPase"/>
</dbReference>